<evidence type="ECO:0000256" key="7">
    <source>
        <dbReference type="ARBA" id="ARBA00023157"/>
    </source>
</evidence>
<dbReference type="SUPFAM" id="SSF47266">
    <property type="entry name" value="4-helical cytokines"/>
    <property type="match status" value="1"/>
</dbReference>
<dbReference type="GO" id="GO:0050778">
    <property type="term" value="P:positive regulation of immune response"/>
    <property type="evidence" value="ECO:0007669"/>
    <property type="project" value="TreeGrafter"/>
</dbReference>
<evidence type="ECO:0000256" key="2">
    <source>
        <dbReference type="ARBA" id="ARBA00006050"/>
    </source>
</evidence>
<reference evidence="9 10" key="1">
    <citation type="journal article" date="2023" name="Genes (Basel)">
        <title>Chromosome-Level Genome Assembly and Circadian Gene Repertoire of the Patagonia Blennie Eleginops maclovinus-The Closest Ancestral Proxy of Antarctic Cryonotothenioids.</title>
        <authorList>
            <person name="Cheng C.C."/>
            <person name="Rivera-Colon A.G."/>
            <person name="Minhas B.F."/>
            <person name="Wilson L."/>
            <person name="Rayamajhi N."/>
            <person name="Vargas-Chacoff L."/>
            <person name="Catchen J.M."/>
        </authorList>
    </citation>
    <scope>NUCLEOTIDE SEQUENCE [LARGE SCALE GENOMIC DNA]</scope>
    <source>
        <strain evidence="9">JMC-PN-2008</strain>
    </source>
</reference>
<keyword evidence="7" id="KW-1015">Disulfide bond</keyword>
<keyword evidence="6" id="KW-0732">Signal</keyword>
<dbReference type="Gene3D" id="1.20.1250.70">
    <property type="entry name" value="Interleukin-15/Interleukin-21"/>
    <property type="match status" value="1"/>
</dbReference>
<evidence type="ECO:0000256" key="1">
    <source>
        <dbReference type="ARBA" id="ARBA00004613"/>
    </source>
</evidence>
<dbReference type="PRINTS" id="PR01949">
    <property type="entry name" value="INTLKN15FISH"/>
</dbReference>
<dbReference type="InterPro" id="IPR003443">
    <property type="entry name" value="IL-15/IL-21_fam"/>
</dbReference>
<dbReference type="GO" id="GO:0001819">
    <property type="term" value="P:positive regulation of cytokine production"/>
    <property type="evidence" value="ECO:0007669"/>
    <property type="project" value="TreeGrafter"/>
</dbReference>
<dbReference type="Proteomes" id="UP001346869">
    <property type="component" value="Unassembled WGS sequence"/>
</dbReference>
<dbReference type="GO" id="GO:0005126">
    <property type="term" value="F:cytokine receptor binding"/>
    <property type="evidence" value="ECO:0007669"/>
    <property type="project" value="InterPro"/>
</dbReference>
<feature type="compositionally biased region" description="Polar residues" evidence="8">
    <location>
        <begin position="1"/>
        <end position="13"/>
    </location>
</feature>
<accession>A0AAN7XRW6</accession>
<dbReference type="GO" id="GO:0042102">
    <property type="term" value="P:positive regulation of T cell proliferation"/>
    <property type="evidence" value="ECO:0007669"/>
    <property type="project" value="TreeGrafter"/>
</dbReference>
<protein>
    <recommendedName>
        <fullName evidence="3">Interleukin-15</fullName>
    </recommendedName>
</protein>
<dbReference type="EMBL" id="JAUZQC010000009">
    <property type="protein sequence ID" value="KAK5865650.1"/>
    <property type="molecule type" value="Genomic_DNA"/>
</dbReference>
<sequence>MGGVNFNSMTRSSGGNGVGRARETSAQMIDFMTAFPVILVQPTCPRDLRAKGIQFQSTCNLCRESHKTQVWLRCFLVLSFLSTSPCSCAILLNDTFELQTTFEGLREALKKSDAMLYAPNEVTNEVEESCKKMILKCYMLELMMVINEEDILDDNLDVFYEFYEHHLKEPKSDGCRQCETYPLVNITTFSDRLNSLFQEIQSDNSS</sequence>
<evidence type="ECO:0000256" key="6">
    <source>
        <dbReference type="ARBA" id="ARBA00022729"/>
    </source>
</evidence>
<dbReference type="PANTHER" id="PTHR14356">
    <property type="entry name" value="INTERLEUKIN-15-RELATED"/>
    <property type="match status" value="1"/>
</dbReference>
<dbReference type="GO" id="GO:0006955">
    <property type="term" value="P:immune response"/>
    <property type="evidence" value="ECO:0007669"/>
    <property type="project" value="InterPro"/>
</dbReference>
<keyword evidence="5" id="KW-0964">Secreted</keyword>
<dbReference type="GO" id="GO:0042119">
    <property type="term" value="P:neutrophil activation"/>
    <property type="evidence" value="ECO:0007669"/>
    <property type="project" value="TreeGrafter"/>
</dbReference>
<evidence type="ECO:0000256" key="3">
    <source>
        <dbReference type="ARBA" id="ARBA00016749"/>
    </source>
</evidence>
<reference evidence="9 10" key="2">
    <citation type="journal article" date="2023" name="Mol. Biol. Evol.">
        <title>Genomics of Secondarily Temperate Adaptation in the Only Non-Antarctic Icefish.</title>
        <authorList>
            <person name="Rivera-Colon A.G."/>
            <person name="Rayamajhi N."/>
            <person name="Minhas B.F."/>
            <person name="Madrigal G."/>
            <person name="Bilyk K.T."/>
            <person name="Yoon V."/>
            <person name="Hune M."/>
            <person name="Gregory S."/>
            <person name="Cheng C.H.C."/>
            <person name="Catchen J.M."/>
        </authorList>
    </citation>
    <scope>NUCLEOTIDE SEQUENCE [LARGE SCALE GENOMIC DNA]</scope>
    <source>
        <strain evidence="9">JMC-PN-2008</strain>
    </source>
</reference>
<dbReference type="GO" id="GO:0005125">
    <property type="term" value="F:cytokine activity"/>
    <property type="evidence" value="ECO:0007669"/>
    <property type="project" value="UniProtKB-KW"/>
</dbReference>
<dbReference type="InterPro" id="IPR020439">
    <property type="entry name" value="IL-15"/>
</dbReference>
<comment type="caution">
    <text evidence="9">The sequence shown here is derived from an EMBL/GenBank/DDBJ whole genome shotgun (WGS) entry which is preliminary data.</text>
</comment>
<dbReference type="GO" id="GO:0005615">
    <property type="term" value="C:extracellular space"/>
    <property type="evidence" value="ECO:0007669"/>
    <property type="project" value="UniProtKB-KW"/>
</dbReference>
<dbReference type="AlphaFoldDB" id="A0AAN7XRW6"/>
<dbReference type="PRINTS" id="PR01930">
    <property type="entry name" value="INTRLEUKIN15"/>
</dbReference>
<evidence type="ECO:0000313" key="10">
    <source>
        <dbReference type="Proteomes" id="UP001346869"/>
    </source>
</evidence>
<keyword evidence="10" id="KW-1185">Reference proteome</keyword>
<dbReference type="PANTHER" id="PTHR14356:SF3">
    <property type="entry name" value="INTERLEUKIN-15"/>
    <property type="match status" value="1"/>
</dbReference>
<evidence type="ECO:0000256" key="8">
    <source>
        <dbReference type="SAM" id="MobiDB-lite"/>
    </source>
</evidence>
<comment type="similarity">
    <text evidence="2">Belongs to the IL-15/IL-21 family.</text>
</comment>
<dbReference type="InterPro" id="IPR009079">
    <property type="entry name" value="4_helix_cytokine-like_core"/>
</dbReference>
<evidence type="ECO:0000256" key="4">
    <source>
        <dbReference type="ARBA" id="ARBA00022514"/>
    </source>
</evidence>
<name>A0AAN7XRW6_ELEMC</name>
<gene>
    <name evidence="9" type="ORF">PBY51_019902</name>
</gene>
<evidence type="ECO:0000256" key="5">
    <source>
        <dbReference type="ARBA" id="ARBA00022525"/>
    </source>
</evidence>
<comment type="subcellular location">
    <subcellularLocation>
        <location evidence="1">Secreted</location>
    </subcellularLocation>
</comment>
<evidence type="ECO:0000313" key="9">
    <source>
        <dbReference type="EMBL" id="KAK5865650.1"/>
    </source>
</evidence>
<keyword evidence="4" id="KW-0202">Cytokine</keyword>
<organism evidence="9 10">
    <name type="scientific">Eleginops maclovinus</name>
    <name type="common">Patagonian blennie</name>
    <name type="synonym">Eleginus maclovinus</name>
    <dbReference type="NCBI Taxonomy" id="56733"/>
    <lineage>
        <taxon>Eukaryota</taxon>
        <taxon>Metazoa</taxon>
        <taxon>Chordata</taxon>
        <taxon>Craniata</taxon>
        <taxon>Vertebrata</taxon>
        <taxon>Euteleostomi</taxon>
        <taxon>Actinopterygii</taxon>
        <taxon>Neopterygii</taxon>
        <taxon>Teleostei</taxon>
        <taxon>Neoteleostei</taxon>
        <taxon>Acanthomorphata</taxon>
        <taxon>Eupercaria</taxon>
        <taxon>Perciformes</taxon>
        <taxon>Notothenioidei</taxon>
        <taxon>Eleginopidae</taxon>
        <taxon>Eleginops</taxon>
    </lineage>
</organism>
<proteinExistence type="inferred from homology"/>
<feature type="region of interest" description="Disordered" evidence="8">
    <location>
        <begin position="1"/>
        <end position="20"/>
    </location>
</feature>
<dbReference type="InterPro" id="IPR020410">
    <property type="entry name" value="IL-15_fish"/>
</dbReference>